<keyword evidence="1" id="KW-0472">Membrane</keyword>
<keyword evidence="4" id="KW-1185">Reference proteome</keyword>
<sequence>MATAEIDSSTSLSSDLLYDILRRLDGPSLAKAACTCADFSSISKEEVLWENACHSLWPSTHRDDVRSLISSIGGFRRFYADCFPLIVSEGIPAVQADGNLPYPDEWTENDYYGDIDENESVVPSDFISIVDVRYKEKTVYSKVLWGITDSDGYNGWFHHCPFRIDLLSYSDGSDDDDNDVLLSVDDGLPPITSVERERKDGKLWRDLHEGIKLSWIIVNSRLKQAANLASWSPLGGQRHWPADRNFLLRFGSILPAKDILPCQVAECIIVMKFSIVNTGNGEGGMATALRLTELSMQLEDMAGAHVNGRNSLLVLKEALSCRRSRNYSQVLEYCHLYLKAQNEFKEEKIRNESWFDRLYIISSIAVVAAFCFCYIF</sequence>
<dbReference type="OrthoDB" id="1907273at2759"/>
<dbReference type="PANTHER" id="PTHR33736">
    <property type="entry name" value="F-BOX PROTEIN-RELATED"/>
    <property type="match status" value="1"/>
</dbReference>
<dbReference type="EMBL" id="JAGYWB010000009">
    <property type="protein sequence ID" value="KAI0510437.1"/>
    <property type="molecule type" value="Genomic_DNA"/>
</dbReference>
<dbReference type="SUPFAM" id="SSF81383">
    <property type="entry name" value="F-box domain"/>
    <property type="match status" value="1"/>
</dbReference>
<dbReference type="InterPro" id="IPR045283">
    <property type="entry name" value="AT3G44326-like"/>
</dbReference>
<dbReference type="Proteomes" id="UP000829196">
    <property type="component" value="Unassembled WGS sequence"/>
</dbReference>
<keyword evidence="1" id="KW-0812">Transmembrane</keyword>
<gene>
    <name evidence="3" type="ORF">KFK09_011039</name>
</gene>
<dbReference type="PANTHER" id="PTHR33736:SF12">
    <property type="entry name" value="F-BOX DOMAIN-CONTAINING PROTEIN"/>
    <property type="match status" value="1"/>
</dbReference>
<name>A0A8T3BDS3_DENNO</name>
<evidence type="ECO:0000259" key="2">
    <source>
        <dbReference type="Pfam" id="PF00646"/>
    </source>
</evidence>
<evidence type="ECO:0000256" key="1">
    <source>
        <dbReference type="SAM" id="Phobius"/>
    </source>
</evidence>
<comment type="caution">
    <text evidence="3">The sequence shown here is derived from an EMBL/GenBank/DDBJ whole genome shotgun (WGS) entry which is preliminary data.</text>
</comment>
<dbReference type="Gene3D" id="1.20.1280.50">
    <property type="match status" value="1"/>
</dbReference>
<organism evidence="3 4">
    <name type="scientific">Dendrobium nobile</name>
    <name type="common">Orchid</name>
    <dbReference type="NCBI Taxonomy" id="94219"/>
    <lineage>
        <taxon>Eukaryota</taxon>
        <taxon>Viridiplantae</taxon>
        <taxon>Streptophyta</taxon>
        <taxon>Embryophyta</taxon>
        <taxon>Tracheophyta</taxon>
        <taxon>Spermatophyta</taxon>
        <taxon>Magnoliopsida</taxon>
        <taxon>Liliopsida</taxon>
        <taxon>Asparagales</taxon>
        <taxon>Orchidaceae</taxon>
        <taxon>Epidendroideae</taxon>
        <taxon>Malaxideae</taxon>
        <taxon>Dendrobiinae</taxon>
        <taxon>Dendrobium</taxon>
    </lineage>
</organism>
<dbReference type="InterPro" id="IPR036047">
    <property type="entry name" value="F-box-like_dom_sf"/>
</dbReference>
<dbReference type="InterPro" id="IPR001810">
    <property type="entry name" value="F-box_dom"/>
</dbReference>
<proteinExistence type="predicted"/>
<accession>A0A8T3BDS3</accession>
<dbReference type="AlphaFoldDB" id="A0A8T3BDS3"/>
<keyword evidence="1" id="KW-1133">Transmembrane helix</keyword>
<evidence type="ECO:0000313" key="3">
    <source>
        <dbReference type="EMBL" id="KAI0510437.1"/>
    </source>
</evidence>
<feature type="transmembrane region" description="Helical" evidence="1">
    <location>
        <begin position="358"/>
        <end position="375"/>
    </location>
</feature>
<protein>
    <recommendedName>
        <fullName evidence="2">F-box domain-containing protein</fullName>
    </recommendedName>
</protein>
<dbReference type="Pfam" id="PF00646">
    <property type="entry name" value="F-box"/>
    <property type="match status" value="1"/>
</dbReference>
<evidence type="ECO:0000313" key="4">
    <source>
        <dbReference type="Proteomes" id="UP000829196"/>
    </source>
</evidence>
<reference evidence="3" key="1">
    <citation type="journal article" date="2022" name="Front. Genet.">
        <title>Chromosome-Scale Assembly of the Dendrobium nobile Genome Provides Insights Into the Molecular Mechanism of the Biosynthesis of the Medicinal Active Ingredient of Dendrobium.</title>
        <authorList>
            <person name="Xu Q."/>
            <person name="Niu S.-C."/>
            <person name="Li K.-L."/>
            <person name="Zheng P.-J."/>
            <person name="Zhang X.-J."/>
            <person name="Jia Y."/>
            <person name="Liu Y."/>
            <person name="Niu Y.-X."/>
            <person name="Yu L.-H."/>
            <person name="Chen D.-F."/>
            <person name="Zhang G.-Q."/>
        </authorList>
    </citation>
    <scope>NUCLEOTIDE SEQUENCE</scope>
    <source>
        <tissue evidence="3">Leaf</tissue>
    </source>
</reference>
<feature type="domain" description="F-box" evidence="2">
    <location>
        <begin position="11"/>
        <end position="50"/>
    </location>
</feature>